<evidence type="ECO:0000256" key="1">
    <source>
        <dbReference type="SAM" id="SignalP"/>
    </source>
</evidence>
<keyword evidence="3" id="KW-1185">Reference proteome</keyword>
<name>A0A940WK63_9ACTN</name>
<dbReference type="RefSeq" id="WP_210156082.1">
    <property type="nucleotide sequence ID" value="NZ_JAFCNB010000006.1"/>
</dbReference>
<dbReference type="AlphaFoldDB" id="A0A940WK63"/>
<dbReference type="InterPro" id="IPR029046">
    <property type="entry name" value="LolA/LolB/LppX"/>
</dbReference>
<evidence type="ECO:0008006" key="4">
    <source>
        <dbReference type="Google" id="ProtNLM"/>
    </source>
</evidence>
<dbReference type="Gene3D" id="2.50.20.20">
    <property type="match status" value="1"/>
</dbReference>
<dbReference type="SUPFAM" id="SSF89392">
    <property type="entry name" value="Prokaryotic lipoproteins and lipoprotein localization factors"/>
    <property type="match status" value="1"/>
</dbReference>
<comment type="caution">
    <text evidence="2">The sequence shown here is derived from an EMBL/GenBank/DDBJ whole genome shotgun (WGS) entry which is preliminary data.</text>
</comment>
<dbReference type="Proteomes" id="UP000674234">
    <property type="component" value="Unassembled WGS sequence"/>
</dbReference>
<evidence type="ECO:0000313" key="3">
    <source>
        <dbReference type="Proteomes" id="UP000674234"/>
    </source>
</evidence>
<feature type="chain" id="PRO_5037210710" description="LppX_LprAFG lipoprotein" evidence="1">
    <location>
        <begin position="28"/>
        <end position="299"/>
    </location>
</feature>
<proteinExistence type="predicted"/>
<sequence>MKRTMAALACAATAALIAPAVAVPAHAQTFAQAQARAGDPVSALRKQFVTGHGVRFASSGKLSVAGSAIKYTAKGAFAFGRAGVGASNVTQKVNYGALLGNSESMKGLNDPTRMIVIGRTGYISGGIYASLLPEGKTWLRVPNTSPDAVLQALGGFVNPTDWRNLKTVLASTKAKGAGGVVNGAKTTLYQGTITLKQLAQATPSLKRGIASLGGDAGKVVVNWKVWVGSDQLVRRVSTSTDIKMKVEKSSIVFTVTDTTAYTGWGTKVSVKAPPKAQVANMSDIDGTVPDVPGTINLGD</sequence>
<gene>
    <name evidence="2" type="ORF">JOL79_13260</name>
</gene>
<keyword evidence="1" id="KW-0732">Signal</keyword>
<organism evidence="2 3">
    <name type="scientific">Microbispora oryzae</name>
    <dbReference type="NCBI Taxonomy" id="2806554"/>
    <lineage>
        <taxon>Bacteria</taxon>
        <taxon>Bacillati</taxon>
        <taxon>Actinomycetota</taxon>
        <taxon>Actinomycetes</taxon>
        <taxon>Streptosporangiales</taxon>
        <taxon>Streptosporangiaceae</taxon>
        <taxon>Microbispora</taxon>
    </lineage>
</organism>
<dbReference type="EMBL" id="JAFCNB010000006">
    <property type="protein sequence ID" value="MBP2704782.1"/>
    <property type="molecule type" value="Genomic_DNA"/>
</dbReference>
<reference evidence="2" key="1">
    <citation type="submission" date="2021-02" db="EMBL/GenBank/DDBJ databases">
        <title>Draft genome sequence of Microbispora sp. RL4-1S isolated from rice leaves in Thailand.</title>
        <authorList>
            <person name="Muangham S."/>
            <person name="Duangmal K."/>
        </authorList>
    </citation>
    <scope>NUCLEOTIDE SEQUENCE</scope>
    <source>
        <strain evidence="2">RL4-1S</strain>
    </source>
</reference>
<accession>A0A940WK63</accession>
<feature type="signal peptide" evidence="1">
    <location>
        <begin position="1"/>
        <end position="27"/>
    </location>
</feature>
<protein>
    <recommendedName>
        <fullName evidence="4">LppX_LprAFG lipoprotein</fullName>
    </recommendedName>
</protein>
<evidence type="ECO:0000313" key="2">
    <source>
        <dbReference type="EMBL" id="MBP2704782.1"/>
    </source>
</evidence>